<keyword evidence="1" id="KW-1133">Transmembrane helix</keyword>
<feature type="transmembrane region" description="Helical" evidence="1">
    <location>
        <begin position="6"/>
        <end position="24"/>
    </location>
</feature>
<reference evidence="2" key="1">
    <citation type="submission" date="2020-09" db="EMBL/GenBank/DDBJ databases">
        <title>First Report of a novel Colistin-Resistant species of Enterobacter cloacae complex Producing MCR-5 isolated from hospital sewage water.</title>
        <authorList>
            <person name="Zhou K."/>
        </authorList>
    </citation>
    <scope>NUCLEOTIDE SEQUENCE [LARGE SCALE GENOMIC DNA]</scope>
    <source>
        <strain evidence="2">HSW1412</strain>
    </source>
</reference>
<dbReference type="Pfam" id="PF09604">
    <property type="entry name" value="Potass_KdpF"/>
    <property type="match status" value="1"/>
</dbReference>
<keyword evidence="1" id="KW-0812">Transmembrane</keyword>
<keyword evidence="1" id="KW-0472">Membrane</keyword>
<gene>
    <name evidence="2" type="primary">kdpF</name>
    <name evidence="2" type="ORF">IDM36_06315</name>
</gene>
<name>A0A7T0H1Y1_9ENTR</name>
<dbReference type="GO" id="GO:0005886">
    <property type="term" value="C:plasma membrane"/>
    <property type="evidence" value="ECO:0007669"/>
    <property type="project" value="InterPro"/>
</dbReference>
<organism evidence="2">
    <name type="scientific">Enterobacter mori</name>
    <dbReference type="NCBI Taxonomy" id="539813"/>
    <lineage>
        <taxon>Bacteria</taxon>
        <taxon>Pseudomonadati</taxon>
        <taxon>Pseudomonadota</taxon>
        <taxon>Gammaproteobacteria</taxon>
        <taxon>Enterobacterales</taxon>
        <taxon>Enterobacteriaceae</taxon>
        <taxon>Enterobacter</taxon>
    </lineage>
</organism>
<proteinExistence type="predicted"/>
<evidence type="ECO:0000313" key="2">
    <source>
        <dbReference type="EMBL" id="QPK01735.1"/>
    </source>
</evidence>
<dbReference type="GO" id="GO:0008556">
    <property type="term" value="F:P-type potassium transmembrane transporter activity"/>
    <property type="evidence" value="ECO:0007669"/>
    <property type="project" value="InterPro"/>
</dbReference>
<evidence type="ECO:0000256" key="1">
    <source>
        <dbReference type="SAM" id="Phobius"/>
    </source>
</evidence>
<protein>
    <submittedName>
        <fullName evidence="2">K(+)-transporting ATPase subunit F</fullName>
    </submittedName>
</protein>
<dbReference type="EMBL" id="CP061801">
    <property type="protein sequence ID" value="QPK01735.1"/>
    <property type="molecule type" value="Genomic_DNA"/>
</dbReference>
<dbReference type="InterPro" id="IPR011726">
    <property type="entry name" value="KdpF"/>
</dbReference>
<accession>A0A7T0H1Y1</accession>
<dbReference type="NCBIfam" id="NF011332">
    <property type="entry name" value="PRK14748.1"/>
    <property type="match status" value="1"/>
</dbReference>
<dbReference type="AlphaFoldDB" id="A0A7T0H1Y1"/>
<sequence length="29" mass="3072">MSAGLISGIVLVFLLLGYLVYALINAEAF</sequence>
<dbReference type="NCBIfam" id="TIGR02115">
    <property type="entry name" value="potass_kdpF"/>
    <property type="match status" value="1"/>
</dbReference>